<dbReference type="SUPFAM" id="SSF81321">
    <property type="entry name" value="Family A G protein-coupled receptor-like"/>
    <property type="match status" value="1"/>
</dbReference>
<comment type="subunit">
    <text evidence="15">Interacts with odr-4.</text>
</comment>
<evidence type="ECO:0000256" key="9">
    <source>
        <dbReference type="ARBA" id="ARBA00023136"/>
    </source>
</evidence>
<evidence type="ECO:0000256" key="16">
    <source>
        <dbReference type="ARBA" id="ARBA00067967"/>
    </source>
</evidence>
<evidence type="ECO:0000256" key="8">
    <source>
        <dbReference type="ARBA" id="ARBA00023069"/>
    </source>
</evidence>
<reference evidence="20" key="1">
    <citation type="submission" date="2022-11" db="EMBL/GenBank/DDBJ databases">
        <authorList>
            <person name="Kikuchi T."/>
        </authorList>
    </citation>
    <scope>NUCLEOTIDE SEQUENCE</scope>
    <source>
        <strain evidence="20">PS1010</strain>
    </source>
</reference>
<evidence type="ECO:0000256" key="6">
    <source>
        <dbReference type="ARBA" id="ARBA00022725"/>
    </source>
</evidence>
<dbReference type="AlphaFoldDB" id="A0A9P1N9M2"/>
<dbReference type="FunFam" id="1.20.1070.10:FF:000128">
    <property type="entry name" value="Seven TM Receptor"/>
    <property type="match status" value="1"/>
</dbReference>
<dbReference type="EMBL" id="CANHGI010000005">
    <property type="protein sequence ID" value="CAI5453281.1"/>
    <property type="molecule type" value="Genomic_DNA"/>
</dbReference>
<dbReference type="GO" id="GO:0038022">
    <property type="term" value="F:G protein-coupled olfactory receptor activity"/>
    <property type="evidence" value="ECO:0007669"/>
    <property type="project" value="TreeGrafter"/>
</dbReference>
<accession>A0A9P1N9M2</accession>
<feature type="transmembrane region" description="Helical" evidence="19">
    <location>
        <begin position="12"/>
        <end position="30"/>
    </location>
</feature>
<keyword evidence="2" id="KW-1003">Cell membrane</keyword>
<dbReference type="OrthoDB" id="2101615at2759"/>
<dbReference type="InterPro" id="IPR019428">
    <property type="entry name" value="7TM_GPCR_serpentine_rcpt_Str"/>
</dbReference>
<keyword evidence="8" id="KW-0969">Cilium</keyword>
<feature type="transmembrane region" description="Helical" evidence="19">
    <location>
        <begin position="197"/>
        <end position="230"/>
    </location>
</feature>
<dbReference type="GO" id="GO:0060170">
    <property type="term" value="C:ciliary membrane"/>
    <property type="evidence" value="ECO:0007669"/>
    <property type="project" value="UniProtKB-SubCell"/>
</dbReference>
<evidence type="ECO:0000256" key="10">
    <source>
        <dbReference type="ARBA" id="ARBA00023170"/>
    </source>
</evidence>
<protein>
    <recommendedName>
        <fullName evidence="16">Serpentine receptor class r-10</fullName>
    </recommendedName>
    <alternativeName>
        <fullName evidence="17">Odorant response abnormal protein 10</fullName>
    </alternativeName>
    <alternativeName>
        <fullName evidence="18">Olfactory receptor 10</fullName>
    </alternativeName>
</protein>
<keyword evidence="21" id="KW-1185">Reference proteome</keyword>
<comment type="function">
    <text evidence="13">An odorant receptor which affects chemotaxis to the volatile odorant diacetyl. Specifies AWA neuronal cell fate via the odr-7 pathway.</text>
</comment>
<evidence type="ECO:0000313" key="21">
    <source>
        <dbReference type="Proteomes" id="UP001152747"/>
    </source>
</evidence>
<feature type="transmembrane region" description="Helical" evidence="19">
    <location>
        <begin position="251"/>
        <end position="276"/>
    </location>
</feature>
<dbReference type="Pfam" id="PF10326">
    <property type="entry name" value="7TM_GPCR_Str"/>
    <property type="match status" value="1"/>
</dbReference>
<dbReference type="GO" id="GO:0042048">
    <property type="term" value="P:olfactory behavior"/>
    <property type="evidence" value="ECO:0007669"/>
    <property type="project" value="TreeGrafter"/>
</dbReference>
<evidence type="ECO:0000256" key="11">
    <source>
        <dbReference type="ARBA" id="ARBA00023180"/>
    </source>
</evidence>
<keyword evidence="12" id="KW-0966">Cell projection</keyword>
<name>A0A9P1N9M2_9PELO</name>
<evidence type="ECO:0000256" key="17">
    <source>
        <dbReference type="ARBA" id="ARBA00078653"/>
    </source>
</evidence>
<dbReference type="PANTHER" id="PTHR22943:SF84">
    <property type="entry name" value="SEVEN TM RECEPTOR"/>
    <property type="match status" value="1"/>
</dbReference>
<dbReference type="GO" id="GO:0006935">
    <property type="term" value="P:chemotaxis"/>
    <property type="evidence" value="ECO:0007669"/>
    <property type="project" value="UniProtKB-KW"/>
</dbReference>
<keyword evidence="3" id="KW-0145">Chemotaxis</keyword>
<proteinExistence type="inferred from homology"/>
<comment type="subcellular location">
    <subcellularLocation>
        <location evidence="1">Cell projection</location>
        <location evidence="1">Cilium membrane</location>
        <topology evidence="1">Multi-pass membrane protein</topology>
    </subcellularLocation>
</comment>
<sequence length="333" mass="37369">MLSSNLVAKCQTFFAGAAVFLNACLIFLIVKKSPKQLGSYRYLMIYISIFEIVYSLIDSVVSPTILSHGSTFAIVLRKTTTFLSEETLFILGCEWCGCFGAFMFIFAIQFIYRYLVVTSKSKILKSFDDWRMIFWILSPIILGTIWGSLAFVYLSKNSETEDEIRSALLSEIDVPLDNVVYMGATLYHKDSDGNKSIFVNTLIMISFKLTVLTVSFLCIFFFASLTLLEMRKVSTISTQQSKELDRIQSQAFYALISQSCIPVILMHFPCTIVFLASVFDFDLGTSGGISAITFAMFPAIDPLPVMLIIQNFRGTLISVVTTPVQIITKTRNV</sequence>
<evidence type="ECO:0000256" key="12">
    <source>
        <dbReference type="ARBA" id="ARBA00023273"/>
    </source>
</evidence>
<keyword evidence="10" id="KW-0675">Receptor</keyword>
<evidence type="ECO:0000256" key="2">
    <source>
        <dbReference type="ARBA" id="ARBA00022475"/>
    </source>
</evidence>
<comment type="similarity">
    <text evidence="14">Belongs to the nematode receptor-like protein str family.</text>
</comment>
<dbReference type="PANTHER" id="PTHR22943">
    <property type="entry name" value="7-TRANSMEMBRANE DOMAIN RECEPTOR C.ELEGANS"/>
    <property type="match status" value="1"/>
</dbReference>
<evidence type="ECO:0000256" key="15">
    <source>
        <dbReference type="ARBA" id="ARBA00064300"/>
    </source>
</evidence>
<feature type="transmembrane region" description="Helical" evidence="19">
    <location>
        <begin position="288"/>
        <end position="309"/>
    </location>
</feature>
<feature type="transmembrane region" description="Helical" evidence="19">
    <location>
        <begin position="88"/>
        <end position="112"/>
    </location>
</feature>
<evidence type="ECO:0000313" key="20">
    <source>
        <dbReference type="EMBL" id="CAI5453281.1"/>
    </source>
</evidence>
<evidence type="ECO:0000256" key="1">
    <source>
        <dbReference type="ARBA" id="ARBA00004272"/>
    </source>
</evidence>
<dbReference type="Proteomes" id="UP001152747">
    <property type="component" value="Unassembled WGS sequence"/>
</dbReference>
<keyword evidence="6" id="KW-0552">Olfaction</keyword>
<keyword evidence="7 19" id="KW-1133">Transmembrane helix</keyword>
<evidence type="ECO:0000256" key="7">
    <source>
        <dbReference type="ARBA" id="ARBA00022989"/>
    </source>
</evidence>
<gene>
    <name evidence="20" type="ORF">CAMP_LOCUS15918</name>
</gene>
<comment type="caution">
    <text evidence="20">The sequence shown here is derived from an EMBL/GenBank/DDBJ whole genome shotgun (WGS) entry which is preliminary data.</text>
</comment>
<keyword evidence="9 19" id="KW-0472">Membrane</keyword>
<evidence type="ECO:0000256" key="19">
    <source>
        <dbReference type="SAM" id="Phobius"/>
    </source>
</evidence>
<keyword evidence="5 19" id="KW-0812">Transmembrane</keyword>
<evidence type="ECO:0000256" key="14">
    <source>
        <dbReference type="ARBA" id="ARBA00061678"/>
    </source>
</evidence>
<keyword evidence="4" id="KW-0716">Sensory transduction</keyword>
<evidence type="ECO:0000256" key="13">
    <source>
        <dbReference type="ARBA" id="ARBA00054965"/>
    </source>
</evidence>
<feature type="transmembrane region" description="Helical" evidence="19">
    <location>
        <begin position="42"/>
        <end position="68"/>
    </location>
</feature>
<evidence type="ECO:0000256" key="5">
    <source>
        <dbReference type="ARBA" id="ARBA00022692"/>
    </source>
</evidence>
<feature type="transmembrane region" description="Helical" evidence="19">
    <location>
        <begin position="133"/>
        <end position="154"/>
    </location>
</feature>
<evidence type="ECO:0000256" key="18">
    <source>
        <dbReference type="ARBA" id="ARBA00082489"/>
    </source>
</evidence>
<evidence type="ECO:0000256" key="3">
    <source>
        <dbReference type="ARBA" id="ARBA00022500"/>
    </source>
</evidence>
<organism evidence="20 21">
    <name type="scientific">Caenorhabditis angaria</name>
    <dbReference type="NCBI Taxonomy" id="860376"/>
    <lineage>
        <taxon>Eukaryota</taxon>
        <taxon>Metazoa</taxon>
        <taxon>Ecdysozoa</taxon>
        <taxon>Nematoda</taxon>
        <taxon>Chromadorea</taxon>
        <taxon>Rhabditida</taxon>
        <taxon>Rhabditina</taxon>
        <taxon>Rhabditomorpha</taxon>
        <taxon>Rhabditoidea</taxon>
        <taxon>Rhabditidae</taxon>
        <taxon>Peloderinae</taxon>
        <taxon>Caenorhabditis</taxon>
    </lineage>
</organism>
<evidence type="ECO:0000256" key="4">
    <source>
        <dbReference type="ARBA" id="ARBA00022606"/>
    </source>
</evidence>
<keyword evidence="11" id="KW-0325">Glycoprotein</keyword>